<dbReference type="NCBIfam" id="TIGR01439">
    <property type="entry name" value="lp_hng_hel_AbrB"/>
    <property type="match status" value="1"/>
</dbReference>
<comment type="caution">
    <text evidence="3">The sequence shown here is derived from an EMBL/GenBank/DDBJ whole genome shotgun (WGS) entry which is preliminary data.</text>
</comment>
<dbReference type="InterPro" id="IPR007159">
    <property type="entry name" value="SpoVT-AbrB_dom"/>
</dbReference>
<reference evidence="3 4" key="1">
    <citation type="submission" date="2019-07" db="EMBL/GenBank/DDBJ databases">
        <title>Whole genome shotgun sequence of Cellulomonas soli NBRC 109434.</title>
        <authorList>
            <person name="Hosoyama A."/>
            <person name="Uohara A."/>
            <person name="Ohji S."/>
            <person name="Ichikawa N."/>
        </authorList>
    </citation>
    <scope>NUCLEOTIDE SEQUENCE [LARGE SCALE GENOMIC DNA]</scope>
    <source>
        <strain evidence="3 4">NBRC 109434</strain>
    </source>
</reference>
<dbReference type="InterPro" id="IPR037914">
    <property type="entry name" value="SpoVT-AbrB_sf"/>
</dbReference>
<proteinExistence type="predicted"/>
<gene>
    <name evidence="3" type="ORF">CSO01_38260</name>
</gene>
<protein>
    <recommendedName>
        <fullName evidence="2">SpoVT-AbrB domain-containing protein</fullName>
    </recommendedName>
</protein>
<dbReference type="SMART" id="SM00966">
    <property type="entry name" value="SpoVT_AbrB"/>
    <property type="match status" value="1"/>
</dbReference>
<name>A0A512PIU2_9CELL</name>
<dbReference type="AlphaFoldDB" id="A0A512PIU2"/>
<evidence type="ECO:0000256" key="1">
    <source>
        <dbReference type="PROSITE-ProRule" id="PRU01076"/>
    </source>
</evidence>
<dbReference type="Proteomes" id="UP000321798">
    <property type="component" value="Unassembled WGS sequence"/>
</dbReference>
<sequence length="89" mass="9588">MGRWYVDSMSGTYPVTMGDRGRLVVPAEVRAHVGLEEGVPLLLLETPGGLVLMTREQARELLRRQLAGSDVVAQLLADRRSAAAAEDAA</sequence>
<evidence type="ECO:0000259" key="2">
    <source>
        <dbReference type="PROSITE" id="PS51740"/>
    </source>
</evidence>
<dbReference type="GO" id="GO:0003677">
    <property type="term" value="F:DNA binding"/>
    <property type="evidence" value="ECO:0007669"/>
    <property type="project" value="UniProtKB-UniRule"/>
</dbReference>
<evidence type="ECO:0000313" key="4">
    <source>
        <dbReference type="Proteomes" id="UP000321798"/>
    </source>
</evidence>
<dbReference type="SUPFAM" id="SSF89447">
    <property type="entry name" value="AbrB/MazE/MraZ-like"/>
    <property type="match status" value="1"/>
</dbReference>
<feature type="domain" description="SpoVT-AbrB" evidence="2">
    <location>
        <begin position="12"/>
        <end position="58"/>
    </location>
</feature>
<organism evidence="3 4">
    <name type="scientific">Cellulomonas soli</name>
    <dbReference type="NCBI Taxonomy" id="931535"/>
    <lineage>
        <taxon>Bacteria</taxon>
        <taxon>Bacillati</taxon>
        <taxon>Actinomycetota</taxon>
        <taxon>Actinomycetes</taxon>
        <taxon>Micrococcales</taxon>
        <taxon>Cellulomonadaceae</taxon>
        <taxon>Cellulomonas</taxon>
    </lineage>
</organism>
<evidence type="ECO:0000313" key="3">
    <source>
        <dbReference type="EMBL" id="GEP71111.1"/>
    </source>
</evidence>
<dbReference type="EMBL" id="BKAL01000023">
    <property type="protein sequence ID" value="GEP71111.1"/>
    <property type="molecule type" value="Genomic_DNA"/>
</dbReference>
<accession>A0A512PIU2</accession>
<keyword evidence="4" id="KW-1185">Reference proteome</keyword>
<dbReference type="PROSITE" id="PS51740">
    <property type="entry name" value="SPOVT_ABRB"/>
    <property type="match status" value="1"/>
</dbReference>
<keyword evidence="1" id="KW-0238">DNA-binding</keyword>